<feature type="transmembrane region" description="Helical" evidence="1">
    <location>
        <begin position="133"/>
        <end position="156"/>
    </location>
</feature>
<dbReference type="AlphaFoldDB" id="A0A494VSJ8"/>
<feature type="transmembrane region" description="Helical" evidence="1">
    <location>
        <begin position="44"/>
        <end position="64"/>
    </location>
</feature>
<name>A0A494VSJ8_9SPHI</name>
<feature type="transmembrane region" description="Helical" evidence="1">
    <location>
        <begin position="103"/>
        <end position="127"/>
    </location>
</feature>
<keyword evidence="1" id="KW-1133">Transmembrane helix</keyword>
<accession>A0A494VSJ8</accession>
<proteinExistence type="predicted"/>
<dbReference type="EMBL" id="CP032869">
    <property type="protein sequence ID" value="AYL94358.1"/>
    <property type="molecule type" value="Genomic_DNA"/>
</dbReference>
<dbReference type="OrthoDB" id="949051at2"/>
<keyword evidence="1" id="KW-0812">Transmembrane</keyword>
<feature type="transmembrane region" description="Helical" evidence="1">
    <location>
        <begin position="70"/>
        <end position="91"/>
    </location>
</feature>
<gene>
    <name evidence="2" type="ORF">HYN43_003175</name>
</gene>
<reference evidence="2 3" key="1">
    <citation type="submission" date="2018-10" db="EMBL/GenBank/DDBJ databases">
        <title>Genome sequencing of Mucilaginibacter sp. HYN0043.</title>
        <authorList>
            <person name="Kim M."/>
            <person name="Yi H."/>
        </authorList>
    </citation>
    <scope>NUCLEOTIDE SEQUENCE [LARGE SCALE GENOMIC DNA]</scope>
    <source>
        <strain evidence="2 3">HYN0043</strain>
    </source>
</reference>
<keyword evidence="1" id="KW-0472">Membrane</keyword>
<keyword evidence="3" id="KW-1185">Reference proteome</keyword>
<evidence type="ECO:0000313" key="2">
    <source>
        <dbReference type="EMBL" id="AYL94358.1"/>
    </source>
</evidence>
<organism evidence="2 3">
    <name type="scientific">Mucilaginibacter celer</name>
    <dbReference type="NCBI Taxonomy" id="2305508"/>
    <lineage>
        <taxon>Bacteria</taxon>
        <taxon>Pseudomonadati</taxon>
        <taxon>Bacteroidota</taxon>
        <taxon>Sphingobacteriia</taxon>
        <taxon>Sphingobacteriales</taxon>
        <taxon>Sphingobacteriaceae</taxon>
        <taxon>Mucilaginibacter</taxon>
    </lineage>
</organism>
<sequence length="237" mass="26310">MPLWAIVSFIIGFFITHVFFARRFRQAAIDGGMSLGRSNRIQQVIIVFFTAFFIYASALALVGIMDKDTIPPMGIICAGLPLAILLFGVVGKTELYKDLLRAITMESLITLHVFRIIGIFFILLYIYDLLPAGFAFSAGLGDIITAVLAYPVAVIYAKGKSWRIPVVYAWNIIGIFDVVNLLIIAVIILKSKLSPGEVGLREIDLFPFSYFAAFAPAVLIFLHVAVFNKLNQRKINN</sequence>
<evidence type="ECO:0000313" key="3">
    <source>
        <dbReference type="Proteomes" id="UP000270046"/>
    </source>
</evidence>
<protein>
    <submittedName>
        <fullName evidence="2">Uncharacterized protein</fullName>
    </submittedName>
</protein>
<dbReference type="KEGG" id="muh:HYN43_003175"/>
<dbReference type="Proteomes" id="UP000270046">
    <property type="component" value="Chromosome"/>
</dbReference>
<feature type="transmembrane region" description="Helical" evidence="1">
    <location>
        <begin position="6"/>
        <end position="24"/>
    </location>
</feature>
<feature type="transmembrane region" description="Helical" evidence="1">
    <location>
        <begin position="208"/>
        <end position="227"/>
    </location>
</feature>
<evidence type="ECO:0000256" key="1">
    <source>
        <dbReference type="SAM" id="Phobius"/>
    </source>
</evidence>
<feature type="transmembrane region" description="Helical" evidence="1">
    <location>
        <begin position="168"/>
        <end position="188"/>
    </location>
</feature>